<dbReference type="RefSeq" id="XP_006955986.1">
    <property type="nucleotide sequence ID" value="XM_006955924.1"/>
</dbReference>
<keyword evidence="4" id="KW-0645">Protease</keyword>
<feature type="region of interest" description="Disordered" evidence="8">
    <location>
        <begin position="1"/>
        <end position="45"/>
    </location>
</feature>
<keyword evidence="7" id="KW-0788">Thiol protease</keyword>
<keyword evidence="5" id="KW-0833">Ubl conjugation pathway</keyword>
<dbReference type="SUPFAM" id="SSF54001">
    <property type="entry name" value="Cysteine proteinases"/>
    <property type="match status" value="1"/>
</dbReference>
<feature type="domain" description="USP" evidence="9">
    <location>
        <begin position="337"/>
        <end position="1020"/>
    </location>
</feature>
<evidence type="ECO:0000256" key="2">
    <source>
        <dbReference type="ARBA" id="ARBA00009085"/>
    </source>
</evidence>
<name>I4YJM3_WALMC</name>
<dbReference type="InParanoid" id="I4YJM3"/>
<protein>
    <recommendedName>
        <fullName evidence="3">ubiquitinyl hydrolase 1</fullName>
        <ecNumber evidence="3">3.4.19.12</ecNumber>
    </recommendedName>
</protein>
<dbReference type="InterPro" id="IPR006615">
    <property type="entry name" value="Pept_C19_DUSP"/>
</dbReference>
<evidence type="ECO:0000256" key="8">
    <source>
        <dbReference type="SAM" id="MobiDB-lite"/>
    </source>
</evidence>
<feature type="domain" description="DUSP" evidence="10">
    <location>
        <begin position="57"/>
        <end position="154"/>
    </location>
</feature>
<dbReference type="OrthoDB" id="292964at2759"/>
<dbReference type="InterPro" id="IPR028889">
    <property type="entry name" value="USP"/>
</dbReference>
<dbReference type="Gene3D" id="3.90.70.10">
    <property type="entry name" value="Cysteine proteinases"/>
    <property type="match status" value="2"/>
</dbReference>
<evidence type="ECO:0000256" key="1">
    <source>
        <dbReference type="ARBA" id="ARBA00000707"/>
    </source>
</evidence>
<dbReference type="Proteomes" id="UP000005242">
    <property type="component" value="Unassembled WGS sequence"/>
</dbReference>
<dbReference type="eggNOG" id="KOG1870">
    <property type="taxonomic scope" value="Eukaryota"/>
</dbReference>
<dbReference type="InterPro" id="IPR038765">
    <property type="entry name" value="Papain-like_cys_pep_sf"/>
</dbReference>
<feature type="compositionally biased region" description="Polar residues" evidence="8">
    <location>
        <begin position="1042"/>
        <end position="1059"/>
    </location>
</feature>
<dbReference type="STRING" id="671144.I4YJM3"/>
<dbReference type="Pfam" id="PF00443">
    <property type="entry name" value="UCH"/>
    <property type="match status" value="1"/>
</dbReference>
<dbReference type="GO" id="GO:0006508">
    <property type="term" value="P:proteolysis"/>
    <property type="evidence" value="ECO:0007669"/>
    <property type="project" value="UniProtKB-KW"/>
</dbReference>
<dbReference type="PANTHER" id="PTHR21646">
    <property type="entry name" value="UBIQUITIN CARBOXYL-TERMINAL HYDROLASE"/>
    <property type="match status" value="1"/>
</dbReference>
<feature type="region of interest" description="Disordered" evidence="8">
    <location>
        <begin position="1039"/>
        <end position="1059"/>
    </location>
</feature>
<dbReference type="InterPro" id="IPR018200">
    <property type="entry name" value="USP_CS"/>
</dbReference>
<dbReference type="PROSITE" id="PS00973">
    <property type="entry name" value="USP_2"/>
    <property type="match status" value="1"/>
</dbReference>
<proteinExistence type="inferred from homology"/>
<reference evidence="11 12" key="1">
    <citation type="journal article" date="2012" name="Fungal Genet. Biol.">
        <title>The genome of the xerotolerant mold Wallemia sebi reveals adaptations to osmotic stress and suggests cryptic sexual reproduction.</title>
        <authorList>
            <person name="Padamsee M."/>
            <person name="Kumar T.K.A."/>
            <person name="Riley R."/>
            <person name="Binder M."/>
            <person name="Boyd A."/>
            <person name="Calvo A.M."/>
            <person name="Furukawa K."/>
            <person name="Hesse C."/>
            <person name="Hohmann S."/>
            <person name="James T.Y."/>
            <person name="LaButti K."/>
            <person name="Lapidus A."/>
            <person name="Lindquist E."/>
            <person name="Lucas S."/>
            <person name="Miller K."/>
            <person name="Shantappa S."/>
            <person name="Grigoriev I.V."/>
            <person name="Hibbett D.S."/>
            <person name="McLaughlin D.J."/>
            <person name="Spatafora J.W."/>
            <person name="Aime M.C."/>
        </authorList>
    </citation>
    <scope>NUCLEOTIDE SEQUENCE [LARGE SCALE GENOMIC DNA]</scope>
    <source>
        <strain evidence="12">ATCC MYA-4683 / CBS 633.66</strain>
    </source>
</reference>
<comment type="similarity">
    <text evidence="2">Belongs to the peptidase C19 family.</text>
</comment>
<dbReference type="EMBL" id="JH668223">
    <property type="protein sequence ID" value="EIM24165.1"/>
    <property type="molecule type" value="Genomic_DNA"/>
</dbReference>
<dbReference type="Gene3D" id="3.30.2230.10">
    <property type="entry name" value="DUSP-like"/>
    <property type="match status" value="1"/>
</dbReference>
<dbReference type="EC" id="3.4.19.12" evidence="3"/>
<sequence length="1059" mass="120869">MLSNKRSFRELEGNQDNLTPNKRNPSEEREALGDIEFDNRPSTPSIHNNVEDLSISEDIQKCLDIIKKGLSEPLVYGQTWYIIPKDWIINLESKASENESIQVDKINTYSLTNGKDLLPNLSIGDQIEIIPEDVNIKLNDWFGYQGPQIKRIVVKTSDIPNTERVELYPPTFRLLALTSQKPTTSPVSEQETTFDLSIDAPLSMLLGMSIATLYPDSLVDSSNVSQRARLWRIPDTTNSPLKIDTLYYLPNTQRDLIDTSNGSLKIYEAMLEDGGTFCLEVLDKFGNWPYNDYEQSVLDQPFGKSGFLDRLESKQSSNTKMMTRSQSSQKVKTKGLVGLQNLGNTCFMNSALQCLSNTSELSVYFLSGLYSKELNPDNPLGMSGQVAESFGQLVNKLWYGSSNSVAPREFKYTLSKFAPSFAGYGQQDTQEFLAFLLDGLHEDLNRIKSKPYTEIPDWEGGTDADVAKLAKTCWDLYKQRNDSIIVDLFQGQFKSTVNCPECDRVSITFDPFMYLTLPLPIQSKWNGSVYYIPYDYNKKRLRIDLELPSNASFKLMKNKISQIVDTNSNNLWVAEEYKGNLFKSFLDDELVSEMQSGDLCFVYELPIHIPQDRHEKIDRVFETNWVMFPVYSSTFKESSSLSGEVFGKPMLIALLRSDAQNYQKVYQAIIEKYLHFTKNDEALKKINIHSKDITLRHLEAPSNSYYSYRTSDVNTGRSNNIERNSKTDLKFRASIVENILKSTLLKKNEKNPVEHIEDVNKIDDQGDLEMKQDNSLQDQSIESLYENLETERQKSLSLIKFGEALVVEWKNDLAEEVFGDDLSSTGLWEQFDVIEDPQYVQSKQTSKSPKKGITIEDCLDEFTKEEKLGEEDLWYCSKCQKHQQATKKFDLWKVPDVLVVHLKRFASSRYNRDKLDQFVDFPIEELNIDDRVGEKQVANSIKLNGGNPVEVGIENSEEDAIYDLYAIDNHYGGLGGGHYTSYARNNESGEFYHFDDSYVSKVNEENVKTKAAYLLFYRKRTTRSIGGKARIDAEEQLKIDDATSSTMTADQVVSENESL</sequence>
<keyword evidence="12" id="KW-1185">Reference proteome</keyword>
<comment type="catalytic activity">
    <reaction evidence="1">
        <text>Thiol-dependent hydrolysis of ester, thioester, amide, peptide and isopeptide bonds formed by the C-terminal Gly of ubiquitin (a 76-residue protein attached to proteins as an intracellular targeting signal).</text>
        <dbReference type="EC" id="3.4.19.12"/>
    </reaction>
</comment>
<dbReference type="GO" id="GO:0004843">
    <property type="term" value="F:cysteine-type deubiquitinase activity"/>
    <property type="evidence" value="ECO:0007669"/>
    <property type="project" value="UniProtKB-EC"/>
</dbReference>
<dbReference type="AlphaFoldDB" id="I4YJM3"/>
<dbReference type="GeneID" id="18470961"/>
<evidence type="ECO:0000259" key="9">
    <source>
        <dbReference type="PROSITE" id="PS50235"/>
    </source>
</evidence>
<dbReference type="InterPro" id="IPR001394">
    <property type="entry name" value="Peptidase_C19_UCH"/>
</dbReference>
<dbReference type="SUPFAM" id="SSF143791">
    <property type="entry name" value="DUSP-like"/>
    <property type="match status" value="1"/>
</dbReference>
<evidence type="ECO:0000256" key="7">
    <source>
        <dbReference type="ARBA" id="ARBA00022807"/>
    </source>
</evidence>
<dbReference type="PROSITE" id="PS50235">
    <property type="entry name" value="USP_3"/>
    <property type="match status" value="1"/>
</dbReference>
<dbReference type="PROSITE" id="PS00972">
    <property type="entry name" value="USP_1"/>
    <property type="match status" value="1"/>
</dbReference>
<accession>I4YJM3</accession>
<evidence type="ECO:0000313" key="11">
    <source>
        <dbReference type="EMBL" id="EIM24165.1"/>
    </source>
</evidence>
<keyword evidence="6" id="KW-0378">Hydrolase</keyword>
<evidence type="ECO:0000259" key="10">
    <source>
        <dbReference type="PROSITE" id="PS51283"/>
    </source>
</evidence>
<dbReference type="FunCoup" id="I4YJM3">
    <property type="interactions" value="417"/>
</dbReference>
<evidence type="ECO:0000256" key="6">
    <source>
        <dbReference type="ARBA" id="ARBA00022801"/>
    </source>
</evidence>
<evidence type="ECO:0000256" key="5">
    <source>
        <dbReference type="ARBA" id="ARBA00022786"/>
    </source>
</evidence>
<dbReference type="HOGENOM" id="CLU_001060_7_1_1"/>
<dbReference type="GO" id="GO:0016579">
    <property type="term" value="P:protein deubiquitination"/>
    <property type="evidence" value="ECO:0007669"/>
    <property type="project" value="InterPro"/>
</dbReference>
<dbReference type="InterPro" id="IPR035927">
    <property type="entry name" value="DUSP-like_sf"/>
</dbReference>
<dbReference type="CDD" id="cd02674">
    <property type="entry name" value="Peptidase_C19R"/>
    <property type="match status" value="1"/>
</dbReference>
<feature type="compositionally biased region" description="Polar residues" evidence="8">
    <location>
        <begin position="14"/>
        <end position="23"/>
    </location>
</feature>
<evidence type="ECO:0000313" key="12">
    <source>
        <dbReference type="Proteomes" id="UP000005242"/>
    </source>
</evidence>
<dbReference type="PANTHER" id="PTHR21646:SF24">
    <property type="entry name" value="UBIQUITIN CARBOXYL-TERMINAL HYDROLASE"/>
    <property type="match status" value="1"/>
</dbReference>
<dbReference type="Pfam" id="PF06337">
    <property type="entry name" value="DUSP"/>
    <property type="match status" value="1"/>
</dbReference>
<dbReference type="OMA" id="PYCEKPE"/>
<organism evidence="11 12">
    <name type="scientific">Wallemia mellicola (strain ATCC MYA-4683 / CBS 633.66)</name>
    <name type="common">Wallemia sebi (CBS 633.66)</name>
    <dbReference type="NCBI Taxonomy" id="671144"/>
    <lineage>
        <taxon>Eukaryota</taxon>
        <taxon>Fungi</taxon>
        <taxon>Dikarya</taxon>
        <taxon>Basidiomycota</taxon>
        <taxon>Wallemiomycotina</taxon>
        <taxon>Wallemiomycetes</taxon>
        <taxon>Wallemiales</taxon>
        <taxon>Wallemiaceae</taxon>
        <taxon>Wallemia</taxon>
    </lineage>
</organism>
<gene>
    <name evidence="11" type="ORF">WALSEDRAFT_26865</name>
</gene>
<dbReference type="InterPro" id="IPR050185">
    <property type="entry name" value="Ub_carboxyl-term_hydrolase"/>
</dbReference>
<dbReference type="PROSITE" id="PS51283">
    <property type="entry name" value="DUSP"/>
    <property type="match status" value="1"/>
</dbReference>
<evidence type="ECO:0000256" key="4">
    <source>
        <dbReference type="ARBA" id="ARBA00022670"/>
    </source>
</evidence>
<dbReference type="KEGG" id="wse:WALSEDRAFT_26865"/>
<evidence type="ECO:0000256" key="3">
    <source>
        <dbReference type="ARBA" id="ARBA00012759"/>
    </source>
</evidence>